<evidence type="ECO:0000313" key="8">
    <source>
        <dbReference type="EMBL" id="SBW00867.1"/>
    </source>
</evidence>
<keyword evidence="6 7" id="KW-0472">Membrane</keyword>
<feature type="transmembrane region" description="Helical" evidence="7">
    <location>
        <begin position="224"/>
        <end position="243"/>
    </location>
</feature>
<dbReference type="RefSeq" id="WP_296949446.1">
    <property type="nucleotide sequence ID" value="NZ_LT599021.1"/>
</dbReference>
<proteinExistence type="inferred from homology"/>
<keyword evidence="3" id="KW-1003">Cell membrane</keyword>
<comment type="similarity">
    <text evidence="2">Belongs to the UPF0324 family.</text>
</comment>
<dbReference type="AlphaFoldDB" id="A0A212JN64"/>
<feature type="transmembrane region" description="Helical" evidence="7">
    <location>
        <begin position="166"/>
        <end position="188"/>
    </location>
</feature>
<dbReference type="InterPro" id="IPR018383">
    <property type="entry name" value="UPF0324_pro"/>
</dbReference>
<dbReference type="GO" id="GO:0005886">
    <property type="term" value="C:plasma membrane"/>
    <property type="evidence" value="ECO:0007669"/>
    <property type="project" value="UniProtKB-SubCell"/>
</dbReference>
<evidence type="ECO:0000256" key="1">
    <source>
        <dbReference type="ARBA" id="ARBA00004651"/>
    </source>
</evidence>
<reference evidence="8" key="1">
    <citation type="submission" date="2016-04" db="EMBL/GenBank/DDBJ databases">
        <authorList>
            <person name="Evans L.H."/>
            <person name="Alamgir A."/>
            <person name="Owens N."/>
            <person name="Weber N.D."/>
            <person name="Virtaneva K."/>
            <person name="Barbian K."/>
            <person name="Babar A."/>
            <person name="Rosenke K."/>
        </authorList>
    </citation>
    <scope>NUCLEOTIDE SEQUENCE</scope>
    <source>
        <strain evidence="8">86-2</strain>
    </source>
</reference>
<gene>
    <name evidence="8" type="ORF">KL86DYS2_11927</name>
</gene>
<keyword evidence="5 7" id="KW-1133">Transmembrane helix</keyword>
<feature type="transmembrane region" description="Helical" evidence="7">
    <location>
        <begin position="105"/>
        <end position="128"/>
    </location>
</feature>
<feature type="transmembrane region" description="Helical" evidence="7">
    <location>
        <begin position="200"/>
        <end position="217"/>
    </location>
</feature>
<feature type="transmembrane region" description="Helical" evidence="7">
    <location>
        <begin position="134"/>
        <end position="159"/>
    </location>
</feature>
<evidence type="ECO:0000256" key="3">
    <source>
        <dbReference type="ARBA" id="ARBA00022475"/>
    </source>
</evidence>
<evidence type="ECO:0000256" key="2">
    <source>
        <dbReference type="ARBA" id="ARBA00007977"/>
    </source>
</evidence>
<evidence type="ECO:0000256" key="6">
    <source>
        <dbReference type="ARBA" id="ARBA00023136"/>
    </source>
</evidence>
<sequence>MQKLLSKLYYIVPICCFFPFFSAPLALFLGIILAFFYKGEEVVKTGKLTKYLLQASIVCMGFSMSMNEVIQTGKTGFMITVSSVLITVLAGIGLGLLLKVGKNTTLLISSGTAICGGSAIAAVAPVLGAKNNEISFSLAVVFVLNAVGLFIFPAIGHLLQMDQTHFGYWAAIAIHDTSSVVGACSAYGEQALQVGTTVKLTRTLWIIPLALCIAFFNKNKTSKITIPWFIFLFVVAIIIGNYIPGMTETNEHLSWLGKKGMMISLFFIGASINLEEVKKTGVNTFLLGILLWFVIAVLSLYWIKLMF</sequence>
<evidence type="ECO:0000256" key="7">
    <source>
        <dbReference type="SAM" id="Phobius"/>
    </source>
</evidence>
<organism evidence="8">
    <name type="scientific">uncultured Dysgonomonas sp</name>
    <dbReference type="NCBI Taxonomy" id="206096"/>
    <lineage>
        <taxon>Bacteria</taxon>
        <taxon>Pseudomonadati</taxon>
        <taxon>Bacteroidota</taxon>
        <taxon>Bacteroidia</taxon>
        <taxon>Bacteroidales</taxon>
        <taxon>Dysgonomonadaceae</taxon>
        <taxon>Dysgonomonas</taxon>
        <taxon>environmental samples</taxon>
    </lineage>
</organism>
<dbReference type="InterPro" id="IPR038770">
    <property type="entry name" value="Na+/solute_symporter_sf"/>
</dbReference>
<feature type="transmembrane region" description="Helical" evidence="7">
    <location>
        <begin position="77"/>
        <end position="98"/>
    </location>
</feature>
<keyword evidence="4 7" id="KW-0812">Transmembrane</keyword>
<feature type="transmembrane region" description="Helical" evidence="7">
    <location>
        <begin position="284"/>
        <end position="303"/>
    </location>
</feature>
<feature type="transmembrane region" description="Helical" evidence="7">
    <location>
        <begin position="6"/>
        <end position="36"/>
    </location>
</feature>
<dbReference type="PANTHER" id="PTHR30106">
    <property type="entry name" value="INNER MEMBRANE PROTEIN YEIH-RELATED"/>
    <property type="match status" value="1"/>
</dbReference>
<dbReference type="Gene3D" id="1.20.1530.20">
    <property type="match status" value="1"/>
</dbReference>
<dbReference type="Pfam" id="PF03601">
    <property type="entry name" value="Cons_hypoth698"/>
    <property type="match status" value="1"/>
</dbReference>
<name>A0A212JN64_9BACT</name>
<dbReference type="PANTHER" id="PTHR30106:SF1">
    <property type="entry name" value="UPF0324 MEMBRANE PROTEIN FN0533"/>
    <property type="match status" value="1"/>
</dbReference>
<dbReference type="EMBL" id="FLUL01000001">
    <property type="protein sequence ID" value="SBW00867.1"/>
    <property type="molecule type" value="Genomic_DNA"/>
</dbReference>
<comment type="subcellular location">
    <subcellularLocation>
        <location evidence="1">Cell membrane</location>
        <topology evidence="1">Multi-pass membrane protein</topology>
    </subcellularLocation>
</comment>
<accession>A0A212JN64</accession>
<protein>
    <submittedName>
        <fullName evidence="8">Uncharacterized protein</fullName>
    </submittedName>
</protein>
<evidence type="ECO:0000256" key="4">
    <source>
        <dbReference type="ARBA" id="ARBA00022692"/>
    </source>
</evidence>
<evidence type="ECO:0000256" key="5">
    <source>
        <dbReference type="ARBA" id="ARBA00022989"/>
    </source>
</evidence>
<feature type="transmembrane region" description="Helical" evidence="7">
    <location>
        <begin position="255"/>
        <end position="272"/>
    </location>
</feature>